<evidence type="ECO:0000256" key="1">
    <source>
        <dbReference type="ARBA" id="ARBA00022723"/>
    </source>
</evidence>
<accession>A0A926RTH0</accession>
<keyword evidence="1" id="KW-0479">Metal-binding</keyword>
<dbReference type="InterPro" id="IPR014240">
    <property type="entry name" value="YteA"/>
</dbReference>
<keyword evidence="3" id="KW-0862">Zinc</keyword>
<organism evidence="6 7">
    <name type="scientific">Polycladospora coralii</name>
    <dbReference type="NCBI Taxonomy" id="2771432"/>
    <lineage>
        <taxon>Bacteria</taxon>
        <taxon>Bacillati</taxon>
        <taxon>Bacillota</taxon>
        <taxon>Bacilli</taxon>
        <taxon>Bacillales</taxon>
        <taxon>Thermoactinomycetaceae</taxon>
        <taxon>Polycladospora</taxon>
    </lineage>
</organism>
<evidence type="ECO:0000256" key="4">
    <source>
        <dbReference type="PROSITE-ProRule" id="PRU00510"/>
    </source>
</evidence>
<dbReference type="Proteomes" id="UP000661691">
    <property type="component" value="Unassembled WGS sequence"/>
</dbReference>
<dbReference type="PROSITE" id="PS51128">
    <property type="entry name" value="ZF_DKSA_2"/>
    <property type="match status" value="1"/>
</dbReference>
<evidence type="ECO:0000313" key="7">
    <source>
        <dbReference type="Proteomes" id="UP000661691"/>
    </source>
</evidence>
<sequence>MNAETLERIYQELWFQKKEIEARINQNEHYGLDQGMNSAIGELSGYDNHPADIGTEMFEREKDIALQGVDKQHLNDINRALERIEAGEYGSCKICEKSIATERLEAFPTAVYCMDHQPTMHSSQKSRPVEEELMDGNMRNRDQSSYNGYDGEDAWQEVSQYGTSTPLDHYVEVYIEHEHRGYVDIVEGFSITDASGSSSGITQITHNEAYRLKDREERIQDGEDTLL</sequence>
<dbReference type="GO" id="GO:0008270">
    <property type="term" value="F:zinc ion binding"/>
    <property type="evidence" value="ECO:0007669"/>
    <property type="project" value="UniProtKB-KW"/>
</dbReference>
<dbReference type="Gene3D" id="1.20.120.910">
    <property type="entry name" value="DksA, coiled-coil domain"/>
    <property type="match status" value="1"/>
</dbReference>
<dbReference type="SUPFAM" id="SSF57716">
    <property type="entry name" value="Glucocorticoid receptor-like (DNA-binding domain)"/>
    <property type="match status" value="1"/>
</dbReference>
<dbReference type="Pfam" id="PF01258">
    <property type="entry name" value="zf-dskA_traR"/>
    <property type="match status" value="1"/>
</dbReference>
<reference evidence="6" key="1">
    <citation type="submission" date="2020-09" db="EMBL/GenBank/DDBJ databases">
        <title>A novel bacterium of genus Hazenella, isolated from South China Sea.</title>
        <authorList>
            <person name="Huang H."/>
            <person name="Mo K."/>
            <person name="Hu Y."/>
        </authorList>
    </citation>
    <scope>NUCLEOTIDE SEQUENCE</scope>
    <source>
        <strain evidence="6">IB182357</strain>
    </source>
</reference>
<dbReference type="RefSeq" id="WP_191141490.1">
    <property type="nucleotide sequence ID" value="NZ_JACXAH010000003.1"/>
</dbReference>
<dbReference type="PANTHER" id="PTHR33823:SF4">
    <property type="entry name" value="GENERAL STRESS PROTEIN 16O"/>
    <property type="match status" value="1"/>
</dbReference>
<proteinExistence type="predicted"/>
<dbReference type="InterPro" id="IPR000962">
    <property type="entry name" value="Znf_DskA_TraR"/>
</dbReference>
<dbReference type="InterPro" id="IPR037187">
    <property type="entry name" value="DnaK_N"/>
</dbReference>
<dbReference type="EMBL" id="JACXAH010000003">
    <property type="protein sequence ID" value="MBD1371342.1"/>
    <property type="molecule type" value="Genomic_DNA"/>
</dbReference>
<dbReference type="NCBIfam" id="TIGR02890">
    <property type="entry name" value="bacill_yteA"/>
    <property type="match status" value="1"/>
</dbReference>
<dbReference type="PANTHER" id="PTHR33823">
    <property type="entry name" value="RNA POLYMERASE-BINDING TRANSCRIPTION FACTOR DKSA-RELATED"/>
    <property type="match status" value="1"/>
</dbReference>
<keyword evidence="2" id="KW-0863">Zinc-finger</keyword>
<name>A0A926RTH0_9BACL</name>
<dbReference type="AlphaFoldDB" id="A0A926RTH0"/>
<protein>
    <submittedName>
        <fullName evidence="6">TraR/DksA C4-type zinc finger protein</fullName>
    </submittedName>
</protein>
<keyword evidence="7" id="KW-1185">Reference proteome</keyword>
<comment type="caution">
    <text evidence="6">The sequence shown here is derived from an EMBL/GenBank/DDBJ whole genome shotgun (WGS) entry which is preliminary data.</text>
</comment>
<feature type="domain" description="Zinc finger DksA/TraR C4-type" evidence="5">
    <location>
        <begin position="87"/>
        <end position="115"/>
    </location>
</feature>
<dbReference type="SUPFAM" id="SSF109635">
    <property type="entry name" value="DnaK suppressor protein DksA, alpha-hairpin domain"/>
    <property type="match status" value="1"/>
</dbReference>
<evidence type="ECO:0000256" key="2">
    <source>
        <dbReference type="ARBA" id="ARBA00022771"/>
    </source>
</evidence>
<feature type="zinc finger region" description="dksA C4-type" evidence="4">
    <location>
        <begin position="92"/>
        <end position="116"/>
    </location>
</feature>
<evidence type="ECO:0000256" key="3">
    <source>
        <dbReference type="ARBA" id="ARBA00022833"/>
    </source>
</evidence>
<gene>
    <name evidence="6" type="ORF">IC620_03105</name>
</gene>
<evidence type="ECO:0000313" key="6">
    <source>
        <dbReference type="EMBL" id="MBD1371342.1"/>
    </source>
</evidence>
<evidence type="ECO:0000259" key="5">
    <source>
        <dbReference type="Pfam" id="PF01258"/>
    </source>
</evidence>